<evidence type="ECO:0000313" key="1">
    <source>
        <dbReference type="EMBL" id="HIR88671.1"/>
    </source>
</evidence>
<protein>
    <submittedName>
        <fullName evidence="1">Uncharacterized protein</fullName>
    </submittedName>
</protein>
<reference evidence="1" key="1">
    <citation type="submission" date="2020-10" db="EMBL/GenBank/DDBJ databases">
        <authorList>
            <person name="Gilroy R."/>
        </authorList>
    </citation>
    <scope>NUCLEOTIDE SEQUENCE</scope>
    <source>
        <strain evidence="1">ChiW13-3771</strain>
    </source>
</reference>
<name>A0A9D1EE28_9FIRM</name>
<dbReference type="AlphaFoldDB" id="A0A9D1EE28"/>
<evidence type="ECO:0000313" key="2">
    <source>
        <dbReference type="Proteomes" id="UP000824201"/>
    </source>
</evidence>
<gene>
    <name evidence="1" type="ORF">IAC96_06945</name>
</gene>
<organism evidence="1 2">
    <name type="scientific">Candidatus Fimimorpha faecalis</name>
    <dbReference type="NCBI Taxonomy" id="2840824"/>
    <lineage>
        <taxon>Bacteria</taxon>
        <taxon>Bacillati</taxon>
        <taxon>Bacillota</taxon>
        <taxon>Clostridia</taxon>
        <taxon>Eubacteriales</taxon>
        <taxon>Candidatus Fimimorpha</taxon>
    </lineage>
</organism>
<dbReference type="EMBL" id="DVHN01000080">
    <property type="protein sequence ID" value="HIR88671.1"/>
    <property type="molecule type" value="Genomic_DNA"/>
</dbReference>
<dbReference type="Proteomes" id="UP000824201">
    <property type="component" value="Unassembled WGS sequence"/>
</dbReference>
<sequence>MSKARYPAERFVSDIDKAIKNAKQFCEDEEELENSIGTNLGYLIEEMREVR</sequence>
<comment type="caution">
    <text evidence="1">The sequence shown here is derived from an EMBL/GenBank/DDBJ whole genome shotgun (WGS) entry which is preliminary data.</text>
</comment>
<proteinExistence type="predicted"/>
<accession>A0A9D1EE28</accession>
<reference evidence="1" key="2">
    <citation type="journal article" date="2021" name="PeerJ">
        <title>Extensive microbial diversity within the chicken gut microbiome revealed by metagenomics and culture.</title>
        <authorList>
            <person name="Gilroy R."/>
            <person name="Ravi A."/>
            <person name="Getino M."/>
            <person name="Pursley I."/>
            <person name="Horton D.L."/>
            <person name="Alikhan N.F."/>
            <person name="Baker D."/>
            <person name="Gharbi K."/>
            <person name="Hall N."/>
            <person name="Watson M."/>
            <person name="Adriaenssens E.M."/>
            <person name="Foster-Nyarko E."/>
            <person name="Jarju S."/>
            <person name="Secka A."/>
            <person name="Antonio M."/>
            <person name="Oren A."/>
            <person name="Chaudhuri R.R."/>
            <person name="La Ragione R."/>
            <person name="Hildebrand F."/>
            <person name="Pallen M.J."/>
        </authorList>
    </citation>
    <scope>NUCLEOTIDE SEQUENCE</scope>
    <source>
        <strain evidence="1">ChiW13-3771</strain>
    </source>
</reference>